<sequence length="89" mass="9853">MHSLPDIEAACFKALESRYPRLHLMLRSSVDPAAVAEMACLIRLMLAHLEGVSDMSNDQMIAYVRQALQLGSRDEAPALLPKPSRKYAA</sequence>
<organism evidence="1 2">
    <name type="scientific">Noviherbaspirillum humi</name>
    <dbReference type="NCBI Taxonomy" id="1688639"/>
    <lineage>
        <taxon>Bacteria</taxon>
        <taxon>Pseudomonadati</taxon>
        <taxon>Pseudomonadota</taxon>
        <taxon>Betaproteobacteria</taxon>
        <taxon>Burkholderiales</taxon>
        <taxon>Oxalobacteraceae</taxon>
        <taxon>Noviherbaspirillum</taxon>
    </lineage>
</organism>
<dbReference type="AlphaFoldDB" id="A0A239IBX5"/>
<accession>A0A239IBX5</accession>
<evidence type="ECO:0000313" key="2">
    <source>
        <dbReference type="Proteomes" id="UP000198284"/>
    </source>
</evidence>
<dbReference type="EMBL" id="FZOT01000009">
    <property type="protein sequence ID" value="SNS90768.1"/>
    <property type="molecule type" value="Genomic_DNA"/>
</dbReference>
<gene>
    <name evidence="1" type="ORF">SAMN06265795_10928</name>
</gene>
<evidence type="ECO:0000313" key="1">
    <source>
        <dbReference type="EMBL" id="SNS90768.1"/>
    </source>
</evidence>
<keyword evidence="2" id="KW-1185">Reference proteome</keyword>
<protein>
    <submittedName>
        <fullName evidence="1">Uncharacterized protein</fullName>
    </submittedName>
</protein>
<dbReference type="Proteomes" id="UP000198284">
    <property type="component" value="Unassembled WGS sequence"/>
</dbReference>
<name>A0A239IBX5_9BURK</name>
<reference evidence="1 2" key="1">
    <citation type="submission" date="2017-06" db="EMBL/GenBank/DDBJ databases">
        <authorList>
            <person name="Kim H.J."/>
            <person name="Triplett B.A."/>
        </authorList>
    </citation>
    <scope>NUCLEOTIDE SEQUENCE [LARGE SCALE GENOMIC DNA]</scope>
    <source>
        <strain evidence="1 2">U15</strain>
    </source>
</reference>
<dbReference type="RefSeq" id="WP_089399972.1">
    <property type="nucleotide sequence ID" value="NZ_FZOT01000009.1"/>
</dbReference>
<proteinExistence type="predicted"/>